<organism evidence="7 8">
    <name type="scientific">Brachybacterium halotolerans</name>
    <dbReference type="NCBI Taxonomy" id="2795215"/>
    <lineage>
        <taxon>Bacteria</taxon>
        <taxon>Bacillati</taxon>
        <taxon>Actinomycetota</taxon>
        <taxon>Actinomycetes</taxon>
        <taxon>Micrococcales</taxon>
        <taxon>Dermabacteraceae</taxon>
        <taxon>Brachybacterium</taxon>
    </lineage>
</organism>
<comment type="caution">
    <text evidence="7">The sequence shown here is derived from an EMBL/GenBank/DDBJ whole genome shotgun (WGS) entry which is preliminary data.</text>
</comment>
<evidence type="ECO:0000256" key="2">
    <source>
        <dbReference type="ARBA" id="ARBA00022448"/>
    </source>
</evidence>
<protein>
    <submittedName>
        <fullName evidence="7">Inorganic phosphate transporter</fullName>
    </submittedName>
</protein>
<reference evidence="7 8" key="1">
    <citation type="submission" date="2020-12" db="EMBL/GenBank/DDBJ databases">
        <title>Brachybacterium sp. MASK1Z-5, whole genome shotgun sequence.</title>
        <authorList>
            <person name="Tuo L."/>
        </authorList>
    </citation>
    <scope>NUCLEOTIDE SEQUENCE [LARGE SCALE GENOMIC DNA]</scope>
    <source>
        <strain evidence="7 8">MASK1Z-5</strain>
    </source>
</reference>
<dbReference type="RefSeq" id="WP_200501451.1">
    <property type="nucleotide sequence ID" value="NZ_JAEDAJ010000002.1"/>
</dbReference>
<keyword evidence="4 6" id="KW-1133">Transmembrane helix</keyword>
<evidence type="ECO:0000256" key="1">
    <source>
        <dbReference type="ARBA" id="ARBA00004141"/>
    </source>
</evidence>
<feature type="transmembrane region" description="Helical" evidence="6">
    <location>
        <begin position="254"/>
        <end position="277"/>
    </location>
</feature>
<proteinExistence type="predicted"/>
<dbReference type="InterPro" id="IPR001204">
    <property type="entry name" value="Phos_transporter"/>
</dbReference>
<dbReference type="PANTHER" id="PTHR11101:SF80">
    <property type="entry name" value="PHOSPHATE TRANSPORTER"/>
    <property type="match status" value="1"/>
</dbReference>
<feature type="transmembrane region" description="Helical" evidence="6">
    <location>
        <begin position="45"/>
        <end position="70"/>
    </location>
</feature>
<accession>A0ABS1B816</accession>
<keyword evidence="3 6" id="KW-0812">Transmembrane</keyword>
<keyword evidence="5 6" id="KW-0472">Membrane</keyword>
<comment type="subcellular location">
    <subcellularLocation>
        <location evidence="1">Membrane</location>
        <topology evidence="1">Multi-pass membrane protein</topology>
    </subcellularLocation>
</comment>
<evidence type="ECO:0000313" key="8">
    <source>
        <dbReference type="Proteomes" id="UP000612352"/>
    </source>
</evidence>
<feature type="transmembrane region" description="Helical" evidence="6">
    <location>
        <begin position="310"/>
        <end position="336"/>
    </location>
</feature>
<dbReference type="Proteomes" id="UP000612352">
    <property type="component" value="Unassembled WGS sequence"/>
</dbReference>
<evidence type="ECO:0000256" key="3">
    <source>
        <dbReference type="ARBA" id="ARBA00022692"/>
    </source>
</evidence>
<gene>
    <name evidence="7" type="ORF">I8D64_05210</name>
</gene>
<name>A0ABS1B816_9MICO</name>
<evidence type="ECO:0000256" key="5">
    <source>
        <dbReference type="ARBA" id="ARBA00023136"/>
    </source>
</evidence>
<keyword evidence="8" id="KW-1185">Reference proteome</keyword>
<evidence type="ECO:0000313" key="7">
    <source>
        <dbReference type="EMBL" id="MBK0330796.1"/>
    </source>
</evidence>
<feature type="transmembrane region" description="Helical" evidence="6">
    <location>
        <begin position="91"/>
        <end position="111"/>
    </location>
</feature>
<dbReference type="EMBL" id="JAEDAJ010000002">
    <property type="protein sequence ID" value="MBK0330796.1"/>
    <property type="molecule type" value="Genomic_DNA"/>
</dbReference>
<feature type="transmembrane region" description="Helical" evidence="6">
    <location>
        <begin position="137"/>
        <end position="163"/>
    </location>
</feature>
<evidence type="ECO:0000256" key="4">
    <source>
        <dbReference type="ARBA" id="ARBA00022989"/>
    </source>
</evidence>
<dbReference type="PANTHER" id="PTHR11101">
    <property type="entry name" value="PHOSPHATE TRANSPORTER"/>
    <property type="match status" value="1"/>
</dbReference>
<feature type="transmembrane region" description="Helical" evidence="6">
    <location>
        <begin position="223"/>
        <end position="242"/>
    </location>
</feature>
<feature type="transmembrane region" description="Helical" evidence="6">
    <location>
        <begin position="175"/>
        <end position="197"/>
    </location>
</feature>
<sequence>MLSPFFVAAVCLALVMAYVNGLHDASNAVSTTIATRAMSERAALILAAILNLLGSLLGLGMSLTGARWALELAGLESLTHADVHGDPRVPPMLVGVALAVISWSLLTWALGIPSSTWQAMLGAAAGAALAMGVPVPWLAALALIVLPLVVAPVVSGVASYALARGIRRLGAEDRISIGTLQFLQTLSAGAVATAHGFSDSRISMALIVLAASYQGIEMADTPAALSAMVAVSLALALGTLVGGHRIIRTLARRLTNLATVQGFAAETVAAIVVLVGASGTGTSFSTSQSLTSSVVGSGLALGPRQIRWKLFGGILGIWVATPVACLGLGAMCTLLVHRLT</sequence>
<keyword evidence="2" id="KW-0813">Transport</keyword>
<dbReference type="Pfam" id="PF01384">
    <property type="entry name" value="PHO4"/>
    <property type="match status" value="2"/>
</dbReference>
<evidence type="ECO:0000256" key="6">
    <source>
        <dbReference type="SAM" id="Phobius"/>
    </source>
</evidence>